<evidence type="ECO:0000259" key="12">
    <source>
        <dbReference type="PROSITE" id="PS50011"/>
    </source>
</evidence>
<comment type="catalytic activity">
    <reaction evidence="9">
        <text>L-threonyl-[protein] + ATP = O-phospho-L-threonyl-[protein] + ADP + H(+)</text>
        <dbReference type="Rhea" id="RHEA:46608"/>
        <dbReference type="Rhea" id="RHEA-COMP:11060"/>
        <dbReference type="Rhea" id="RHEA-COMP:11605"/>
        <dbReference type="ChEBI" id="CHEBI:15378"/>
        <dbReference type="ChEBI" id="CHEBI:30013"/>
        <dbReference type="ChEBI" id="CHEBI:30616"/>
        <dbReference type="ChEBI" id="CHEBI:61977"/>
        <dbReference type="ChEBI" id="CHEBI:456216"/>
        <dbReference type="EC" id="2.7.11.1"/>
    </reaction>
</comment>
<reference evidence="13" key="2">
    <citation type="submission" date="2025-09" db="UniProtKB">
        <authorList>
            <consortium name="Ensembl"/>
        </authorList>
    </citation>
    <scope>IDENTIFICATION</scope>
</reference>
<feature type="region of interest" description="Disordered" evidence="11">
    <location>
        <begin position="440"/>
        <end position="460"/>
    </location>
</feature>
<evidence type="ECO:0000256" key="10">
    <source>
        <dbReference type="ARBA" id="ARBA00048679"/>
    </source>
</evidence>
<name>A0A8C6W3P3_NANGA</name>
<dbReference type="GO" id="GO:0005737">
    <property type="term" value="C:cytoplasm"/>
    <property type="evidence" value="ECO:0007669"/>
    <property type="project" value="TreeGrafter"/>
</dbReference>
<dbReference type="PROSITE" id="PS00108">
    <property type="entry name" value="PROTEIN_KINASE_ST"/>
    <property type="match status" value="1"/>
</dbReference>
<evidence type="ECO:0000256" key="9">
    <source>
        <dbReference type="ARBA" id="ARBA00047899"/>
    </source>
</evidence>
<dbReference type="SUPFAM" id="SSF56112">
    <property type="entry name" value="Protein kinase-like (PK-like)"/>
    <property type="match status" value="1"/>
</dbReference>
<evidence type="ECO:0000256" key="7">
    <source>
        <dbReference type="ARBA" id="ARBA00037391"/>
    </source>
</evidence>
<evidence type="ECO:0000256" key="8">
    <source>
        <dbReference type="ARBA" id="ARBA00038181"/>
    </source>
</evidence>
<dbReference type="InterPro" id="IPR000719">
    <property type="entry name" value="Prot_kinase_dom"/>
</dbReference>
<dbReference type="GO" id="GO:0005524">
    <property type="term" value="F:ATP binding"/>
    <property type="evidence" value="ECO:0007669"/>
    <property type="project" value="UniProtKB-KW"/>
</dbReference>
<evidence type="ECO:0000256" key="3">
    <source>
        <dbReference type="ARBA" id="ARBA00022679"/>
    </source>
</evidence>
<keyword evidence="4" id="KW-0547">Nucleotide-binding</keyword>
<dbReference type="InterPro" id="IPR011009">
    <property type="entry name" value="Kinase-like_dom_sf"/>
</dbReference>
<evidence type="ECO:0000256" key="2">
    <source>
        <dbReference type="ARBA" id="ARBA00022527"/>
    </source>
</evidence>
<evidence type="ECO:0000256" key="6">
    <source>
        <dbReference type="ARBA" id="ARBA00022840"/>
    </source>
</evidence>
<proteinExistence type="inferred from homology"/>
<dbReference type="Proteomes" id="UP000694381">
    <property type="component" value="Unassembled WGS sequence"/>
</dbReference>
<gene>
    <name evidence="13" type="primary">LOC103735207</name>
</gene>
<dbReference type="PANTHER" id="PTHR24346:SF95">
    <property type="entry name" value="SPERM MOTILITY KINASE 3A"/>
    <property type="match status" value="1"/>
</dbReference>
<feature type="compositionally biased region" description="Polar residues" evidence="11">
    <location>
        <begin position="449"/>
        <end position="460"/>
    </location>
</feature>
<comment type="similarity">
    <text evidence="8">Belongs to the protein kinase superfamily. CAMK Ser/Thr protein kinase family. Smok subfamily.</text>
</comment>
<dbReference type="GeneTree" id="ENSGT00940000160886"/>
<keyword evidence="14" id="KW-1185">Reference proteome</keyword>
<dbReference type="EC" id="2.7.11.1" evidence="1"/>
<comment type="catalytic activity">
    <reaction evidence="10">
        <text>L-seryl-[protein] + ATP = O-phospho-L-seryl-[protein] + ADP + H(+)</text>
        <dbReference type="Rhea" id="RHEA:17989"/>
        <dbReference type="Rhea" id="RHEA-COMP:9863"/>
        <dbReference type="Rhea" id="RHEA-COMP:11604"/>
        <dbReference type="ChEBI" id="CHEBI:15378"/>
        <dbReference type="ChEBI" id="CHEBI:29999"/>
        <dbReference type="ChEBI" id="CHEBI:30616"/>
        <dbReference type="ChEBI" id="CHEBI:83421"/>
        <dbReference type="ChEBI" id="CHEBI:456216"/>
        <dbReference type="EC" id="2.7.11.1"/>
    </reaction>
</comment>
<accession>A0A8C6W3P3</accession>
<evidence type="ECO:0000256" key="11">
    <source>
        <dbReference type="SAM" id="MobiDB-lite"/>
    </source>
</evidence>
<keyword evidence="2" id="KW-0723">Serine/threonine-protein kinase</keyword>
<keyword evidence="3" id="KW-0808">Transferase</keyword>
<keyword evidence="5" id="KW-0418">Kinase</keyword>
<dbReference type="SMART" id="SM00220">
    <property type="entry name" value="S_TKc"/>
    <property type="match status" value="1"/>
</dbReference>
<evidence type="ECO:0000256" key="1">
    <source>
        <dbReference type="ARBA" id="ARBA00012513"/>
    </source>
</evidence>
<dbReference type="CDD" id="cd14337">
    <property type="entry name" value="UBA_MARK_Par1"/>
    <property type="match status" value="1"/>
</dbReference>
<evidence type="ECO:0000256" key="5">
    <source>
        <dbReference type="ARBA" id="ARBA00022777"/>
    </source>
</evidence>
<evidence type="ECO:0000256" key="4">
    <source>
        <dbReference type="ARBA" id="ARBA00022741"/>
    </source>
</evidence>
<dbReference type="Pfam" id="PF00069">
    <property type="entry name" value="Pkinase"/>
    <property type="match status" value="1"/>
</dbReference>
<dbReference type="PROSITE" id="PS50011">
    <property type="entry name" value="PROTEIN_KINASE_DOM"/>
    <property type="match status" value="1"/>
</dbReference>
<comment type="function">
    <text evidence="7">May play a role in sperm motility, especially in the regulation of flagellar function.</text>
</comment>
<sequence length="501" mass="56518">MSSVWEEELEEPSPVPSAFKEKTFHSQYTVLRTLGQGNQAKVLLAQHRLSGTLVAVKVLLKEKQWCKPVFSEVDIMMMTEHPNIISLLQVVETEKRTYLVMELVLGQELLQVIQKTGGLLEEEAREIFRQIVRAVGYCHDNGIVHRDLKPENIMITEAGKVKVLDFGFSTQVKPGQKLRHHCGSHAYAAPELYLFDSYDGPKVDVWALGVILYYMVVGCLPFDAVIVHDLRWQIVRGEYFIPCHLSKECQDLLRLLLTANPRRRPTLDEVGSHPWLMKDREDLPDDWEEMVPRQPDPAIMQAMKDLGFHAKDTKNSLINRKFNESMATYCLLHSQARQEHGPTSQAQPINPGVTPFPSLEDPATFNLAPRRRASEPMCKQLWSSSDDEMSEWDQQAGQRGGRCATGSANPLGGPVRRMPIGSPACQCAISAPCLYSASGKEGGTEDLQSHNPNVTEASSQGRRRGFRLWTQRIGNSLLRLFCCLPSRRKPRLGQNRVSPQK</sequence>
<organism evidence="13 14">
    <name type="scientific">Nannospalax galili</name>
    <name type="common">Northern Israeli blind subterranean mole rat</name>
    <name type="synonym">Spalax galili</name>
    <dbReference type="NCBI Taxonomy" id="1026970"/>
    <lineage>
        <taxon>Eukaryota</taxon>
        <taxon>Metazoa</taxon>
        <taxon>Chordata</taxon>
        <taxon>Craniata</taxon>
        <taxon>Vertebrata</taxon>
        <taxon>Euteleostomi</taxon>
        <taxon>Mammalia</taxon>
        <taxon>Eutheria</taxon>
        <taxon>Euarchontoglires</taxon>
        <taxon>Glires</taxon>
        <taxon>Rodentia</taxon>
        <taxon>Myomorpha</taxon>
        <taxon>Muroidea</taxon>
        <taxon>Spalacidae</taxon>
        <taxon>Spalacinae</taxon>
        <taxon>Nannospalax</taxon>
    </lineage>
</organism>
<dbReference type="AlphaFoldDB" id="A0A8C6W3P3"/>
<evidence type="ECO:0000313" key="14">
    <source>
        <dbReference type="Proteomes" id="UP000694381"/>
    </source>
</evidence>
<dbReference type="InterPro" id="IPR008271">
    <property type="entry name" value="Ser/Thr_kinase_AS"/>
</dbReference>
<protein>
    <recommendedName>
        <fullName evidence="1">non-specific serine/threonine protein kinase</fullName>
        <ecNumber evidence="1">2.7.11.1</ecNumber>
    </recommendedName>
</protein>
<feature type="domain" description="Protein kinase" evidence="12">
    <location>
        <begin position="28"/>
        <end position="276"/>
    </location>
</feature>
<dbReference type="FunFam" id="1.10.510.10:FF:000592">
    <property type="entry name" value="CAMK family protein kinase"/>
    <property type="match status" value="1"/>
</dbReference>
<keyword evidence="6" id="KW-0067">ATP-binding</keyword>
<dbReference type="PANTHER" id="PTHR24346">
    <property type="entry name" value="MAP/MICROTUBULE AFFINITY-REGULATING KINASE"/>
    <property type="match status" value="1"/>
</dbReference>
<dbReference type="Gene3D" id="1.10.510.10">
    <property type="entry name" value="Transferase(Phosphotransferase) domain 1"/>
    <property type="match status" value="1"/>
</dbReference>
<reference evidence="13" key="1">
    <citation type="submission" date="2025-08" db="UniProtKB">
        <authorList>
            <consortium name="Ensembl"/>
        </authorList>
    </citation>
    <scope>IDENTIFICATION</scope>
</reference>
<dbReference type="Ensembl" id="ENSNGAT00000009701.1">
    <property type="protein sequence ID" value="ENSNGAP00000005613.1"/>
    <property type="gene ID" value="ENSNGAG00000008026.1"/>
</dbReference>
<dbReference type="GO" id="GO:0035556">
    <property type="term" value="P:intracellular signal transduction"/>
    <property type="evidence" value="ECO:0007669"/>
    <property type="project" value="TreeGrafter"/>
</dbReference>
<dbReference type="FunFam" id="3.30.200.20:FF:000003">
    <property type="entry name" value="Non-specific serine/threonine protein kinase"/>
    <property type="match status" value="1"/>
</dbReference>
<dbReference type="GO" id="GO:0004674">
    <property type="term" value="F:protein serine/threonine kinase activity"/>
    <property type="evidence" value="ECO:0007669"/>
    <property type="project" value="UniProtKB-KW"/>
</dbReference>
<evidence type="ECO:0000313" key="13">
    <source>
        <dbReference type="Ensembl" id="ENSNGAP00000005613.1"/>
    </source>
</evidence>
<dbReference type="CDD" id="cd14003">
    <property type="entry name" value="STKc_AMPK-like"/>
    <property type="match status" value="1"/>
</dbReference>
<dbReference type="OMA" id="CAISAPC"/>